<protein>
    <submittedName>
        <fullName evidence="2">Uncharacterized protein</fullName>
    </submittedName>
</protein>
<organism evidence="2 3">
    <name type="scientific">Henosepilachna vigintioctopunctata</name>
    <dbReference type="NCBI Taxonomy" id="420089"/>
    <lineage>
        <taxon>Eukaryota</taxon>
        <taxon>Metazoa</taxon>
        <taxon>Ecdysozoa</taxon>
        <taxon>Arthropoda</taxon>
        <taxon>Hexapoda</taxon>
        <taxon>Insecta</taxon>
        <taxon>Pterygota</taxon>
        <taxon>Neoptera</taxon>
        <taxon>Endopterygota</taxon>
        <taxon>Coleoptera</taxon>
        <taxon>Polyphaga</taxon>
        <taxon>Cucujiformia</taxon>
        <taxon>Coccinelloidea</taxon>
        <taxon>Coccinellidae</taxon>
        <taxon>Epilachninae</taxon>
        <taxon>Epilachnini</taxon>
        <taxon>Henosepilachna</taxon>
    </lineage>
</organism>
<comment type="caution">
    <text evidence="2">The sequence shown here is derived from an EMBL/GenBank/DDBJ whole genome shotgun (WGS) entry which is preliminary data.</text>
</comment>
<feature type="compositionally biased region" description="Low complexity" evidence="1">
    <location>
        <begin position="261"/>
        <end position="284"/>
    </location>
</feature>
<feature type="compositionally biased region" description="Basic and acidic residues" evidence="1">
    <location>
        <begin position="240"/>
        <end position="258"/>
    </location>
</feature>
<evidence type="ECO:0000256" key="1">
    <source>
        <dbReference type="SAM" id="MobiDB-lite"/>
    </source>
</evidence>
<dbReference type="AlphaFoldDB" id="A0AAW1UJ17"/>
<sequence>MAATSAYSLVLYVDDRKDINSLGMIDIVPSSWLTYDDKDDCLKCPCYDKGTKKNIDIVTNAVQNLLTPPASWILHRVEIHGYENTYAGKKVAQLLSECQEHFVAKDPINPNETKSKAASALSAKTKQKDNLDDVIIAINELQTVMLDRFNKLSYQIGTLQSEILKQKLEIEDEVKKLKSSHLNASADPSGMFDIEGYATPFKNIHDFEKFDKNLGKSVELRQKVILWEFEKGMGKIINHAKDWDGGRKDRYNADETKNKGKTPSADATSASSPAKSSSSSSSAEDSPDEN</sequence>
<dbReference type="EMBL" id="JARQZJ010000068">
    <property type="protein sequence ID" value="KAK9881203.1"/>
    <property type="molecule type" value="Genomic_DNA"/>
</dbReference>
<dbReference type="Proteomes" id="UP001431783">
    <property type="component" value="Unassembled WGS sequence"/>
</dbReference>
<reference evidence="2 3" key="1">
    <citation type="submission" date="2023-03" db="EMBL/GenBank/DDBJ databases">
        <title>Genome insight into feeding habits of ladybird beetles.</title>
        <authorList>
            <person name="Li H.-S."/>
            <person name="Huang Y.-H."/>
            <person name="Pang H."/>
        </authorList>
    </citation>
    <scope>NUCLEOTIDE SEQUENCE [LARGE SCALE GENOMIC DNA]</scope>
    <source>
        <strain evidence="2">SYSU_2023b</strain>
        <tissue evidence="2">Whole body</tissue>
    </source>
</reference>
<feature type="region of interest" description="Disordered" evidence="1">
    <location>
        <begin position="240"/>
        <end position="290"/>
    </location>
</feature>
<keyword evidence="3" id="KW-1185">Reference proteome</keyword>
<evidence type="ECO:0000313" key="3">
    <source>
        <dbReference type="Proteomes" id="UP001431783"/>
    </source>
</evidence>
<accession>A0AAW1UJ17</accession>
<name>A0AAW1UJ17_9CUCU</name>
<gene>
    <name evidence="2" type="ORF">WA026_015319</name>
</gene>
<proteinExistence type="predicted"/>
<evidence type="ECO:0000313" key="2">
    <source>
        <dbReference type="EMBL" id="KAK9881203.1"/>
    </source>
</evidence>